<evidence type="ECO:0000313" key="4">
    <source>
        <dbReference type="Proteomes" id="UP001151081"/>
    </source>
</evidence>
<reference evidence="3 4" key="1">
    <citation type="submission" date="2021-04" db="EMBL/GenBank/DDBJ databases">
        <title>Genome analysis of Polyangium sp.</title>
        <authorList>
            <person name="Li Y."/>
            <person name="Wang J."/>
        </authorList>
    </citation>
    <scope>NUCLEOTIDE SEQUENCE [LARGE SCALE GENOMIC DNA]</scope>
    <source>
        <strain evidence="3 4">SDU14</strain>
    </source>
</reference>
<organism evidence="3 4">
    <name type="scientific">Polyangium jinanense</name>
    <dbReference type="NCBI Taxonomy" id="2829994"/>
    <lineage>
        <taxon>Bacteria</taxon>
        <taxon>Pseudomonadati</taxon>
        <taxon>Myxococcota</taxon>
        <taxon>Polyangia</taxon>
        <taxon>Polyangiales</taxon>
        <taxon>Polyangiaceae</taxon>
        <taxon>Polyangium</taxon>
    </lineage>
</organism>
<feature type="domain" description="Integrase catalytic" evidence="2">
    <location>
        <begin position="2"/>
        <end position="29"/>
    </location>
</feature>
<evidence type="ECO:0000313" key="3">
    <source>
        <dbReference type="EMBL" id="MDC3988423.1"/>
    </source>
</evidence>
<proteinExistence type="predicted"/>
<feature type="region of interest" description="Disordered" evidence="1">
    <location>
        <begin position="18"/>
        <end position="37"/>
    </location>
</feature>
<dbReference type="AlphaFoldDB" id="A0A9X3XG16"/>
<dbReference type="Proteomes" id="UP001151081">
    <property type="component" value="Unassembled WGS sequence"/>
</dbReference>
<accession>A0A9X3XG16</accession>
<keyword evidence="4" id="KW-1185">Reference proteome</keyword>
<dbReference type="Pfam" id="PF13683">
    <property type="entry name" value="rve_3"/>
    <property type="match status" value="1"/>
</dbReference>
<protein>
    <submittedName>
        <fullName evidence="3">Integrase core domain-containing protein</fullName>
    </submittedName>
</protein>
<dbReference type="EMBL" id="JAGTJJ010000072">
    <property type="protein sequence ID" value="MDC3988423.1"/>
    <property type="molecule type" value="Genomic_DNA"/>
</dbReference>
<dbReference type="InterPro" id="IPR001584">
    <property type="entry name" value="Integrase_cat-core"/>
</dbReference>
<evidence type="ECO:0000259" key="2">
    <source>
        <dbReference type="Pfam" id="PF13683"/>
    </source>
</evidence>
<comment type="caution">
    <text evidence="3">The sequence shown here is derived from an EMBL/GenBank/DDBJ whole genome shotgun (WGS) entry which is preliminary data.</text>
</comment>
<dbReference type="GO" id="GO:0015074">
    <property type="term" value="P:DNA integration"/>
    <property type="evidence" value="ECO:0007669"/>
    <property type="project" value="InterPro"/>
</dbReference>
<name>A0A9X3XG16_9BACT</name>
<sequence>MAEQQRAFDRFRHEYNDLRPHEALGQKPPTKAYTTSARAYPESLKQPEYGDGFMVRKADENGRILYRGTKHYLARMLQLEPVGLREFDDGRWEVFYGPVLLGTIDETGKQPRFLRGD</sequence>
<gene>
    <name evidence="3" type="ORF">KEG57_48605</name>
</gene>
<dbReference type="RefSeq" id="WP_272459798.1">
    <property type="nucleotide sequence ID" value="NZ_JAGTJJ010000072.1"/>
</dbReference>
<evidence type="ECO:0000256" key="1">
    <source>
        <dbReference type="SAM" id="MobiDB-lite"/>
    </source>
</evidence>